<feature type="compositionally biased region" description="Polar residues" evidence="1">
    <location>
        <begin position="1"/>
        <end position="10"/>
    </location>
</feature>
<proteinExistence type="predicted"/>
<organism evidence="2 3">
    <name type="scientific">Streptomyces ambofaciens (strain ATCC 23877 / 3486 / DSM 40053 / JCM 4204 / NBRC 12836 / NRRL B-2516)</name>
    <dbReference type="NCBI Taxonomy" id="278992"/>
    <lineage>
        <taxon>Bacteria</taxon>
        <taxon>Bacillati</taxon>
        <taxon>Actinomycetota</taxon>
        <taxon>Actinomycetes</taxon>
        <taxon>Kitasatosporales</taxon>
        <taxon>Streptomycetaceae</taxon>
        <taxon>Streptomyces</taxon>
    </lineage>
</organism>
<evidence type="ECO:0000256" key="1">
    <source>
        <dbReference type="SAM" id="MobiDB-lite"/>
    </source>
</evidence>
<dbReference type="EMBL" id="CP012382">
    <property type="protein sequence ID" value="AKZ53589.1"/>
    <property type="molecule type" value="Genomic_DNA"/>
</dbReference>
<reference evidence="3" key="1">
    <citation type="journal article" date="2015" name="J. Biotechnol.">
        <title>Complete genome sequence of Streptomyces ambofaciens ATCC 23877, the spiramycin producer.</title>
        <authorList>
            <person name="Thibessard A."/>
            <person name="Haas D."/>
            <person name="Gerbaud C."/>
            <person name="Aigle B."/>
            <person name="Lautru S."/>
            <person name="Pernodet J.L."/>
            <person name="Leblond P."/>
        </authorList>
    </citation>
    <scope>NUCLEOTIDE SEQUENCE [LARGE SCALE GENOMIC DNA]</scope>
    <source>
        <strain evidence="3">ATCC 23877 / 3486 / DSM 40053 / JCM 4204 / NBRC 12836 / NRRL B-2516</strain>
    </source>
</reference>
<name>A0A0K2AKS3_STRA7</name>
<evidence type="ECO:0000313" key="2">
    <source>
        <dbReference type="EMBL" id="AKZ53589.1"/>
    </source>
</evidence>
<feature type="region of interest" description="Disordered" evidence="1">
    <location>
        <begin position="1"/>
        <end position="32"/>
    </location>
</feature>
<evidence type="ECO:0000313" key="3">
    <source>
        <dbReference type="Proteomes" id="UP000061018"/>
    </source>
</evidence>
<accession>A0A0K2AKS3</accession>
<dbReference type="Proteomes" id="UP000061018">
    <property type="component" value="Chromosome"/>
</dbReference>
<sequence>MDVNQKQLYGQLSHRPRGSDRRRHPLSLSSQV</sequence>
<protein>
    <submittedName>
        <fullName evidence="2">Uncharacterized protein</fullName>
    </submittedName>
</protein>
<dbReference type="KEGG" id="samb:SAM23877_0540"/>
<dbReference type="AlphaFoldDB" id="A0A0K2AKS3"/>
<feature type="compositionally biased region" description="Basic residues" evidence="1">
    <location>
        <begin position="14"/>
        <end position="25"/>
    </location>
</feature>
<gene>
    <name evidence="2" type="ORF">SAM23877_0540</name>
</gene>